<reference evidence="3" key="2">
    <citation type="journal article" date="2019" name="IMA Fungus">
        <title>Genome sequencing and comparison of five Tilletia species to identify candidate genes for the detection of regulated species infecting wheat.</title>
        <authorList>
            <person name="Nguyen H.D.T."/>
            <person name="Sultana T."/>
            <person name="Kesanakurti P."/>
            <person name="Hambleton S."/>
        </authorList>
    </citation>
    <scope>NUCLEOTIDE SEQUENCE</scope>
    <source>
        <strain evidence="3">DAOMC 236416</strain>
    </source>
</reference>
<organism evidence="3 4">
    <name type="scientific">Tilletia indica</name>
    <dbReference type="NCBI Taxonomy" id="43049"/>
    <lineage>
        <taxon>Eukaryota</taxon>
        <taxon>Fungi</taxon>
        <taxon>Dikarya</taxon>
        <taxon>Basidiomycota</taxon>
        <taxon>Ustilaginomycotina</taxon>
        <taxon>Exobasidiomycetes</taxon>
        <taxon>Tilletiales</taxon>
        <taxon>Tilletiaceae</taxon>
        <taxon>Tilletia</taxon>
    </lineage>
</organism>
<accession>A0A177TDY3</accession>
<dbReference type="EMBL" id="LWDF02000090">
    <property type="protein sequence ID" value="KAE8257920.1"/>
    <property type="molecule type" value="Genomic_DNA"/>
</dbReference>
<comment type="caution">
    <text evidence="3">The sequence shown here is derived from an EMBL/GenBank/DDBJ whole genome shotgun (WGS) entry which is preliminary data.</text>
</comment>
<evidence type="ECO:0000256" key="1">
    <source>
        <dbReference type="SAM" id="MobiDB-lite"/>
    </source>
</evidence>
<keyword evidence="2" id="KW-0812">Transmembrane</keyword>
<evidence type="ECO:0000256" key="2">
    <source>
        <dbReference type="SAM" id="Phobius"/>
    </source>
</evidence>
<sequence length="84" mass="8335">MPPKPSNPISLQRWSTQTLILLSTSVGLSTYIIGFSSGYSTGIKKAAEATALAPPPTTAAGGPAPSPPPQFVTGGSPASPAAQS</sequence>
<reference evidence="3" key="1">
    <citation type="submission" date="2016-04" db="EMBL/GenBank/DDBJ databases">
        <authorList>
            <person name="Nguyen H.D."/>
            <person name="Samba Siva P."/>
            <person name="Cullis J."/>
            <person name="Levesque C.A."/>
            <person name="Hambleton S."/>
        </authorList>
    </citation>
    <scope>NUCLEOTIDE SEQUENCE</scope>
    <source>
        <strain evidence="3">DAOMC 236416</strain>
    </source>
</reference>
<keyword evidence="2" id="KW-0472">Membrane</keyword>
<gene>
    <name evidence="3" type="ORF">A4X13_0g2029</name>
</gene>
<evidence type="ECO:0000313" key="3">
    <source>
        <dbReference type="EMBL" id="KAE8257920.1"/>
    </source>
</evidence>
<keyword evidence="2" id="KW-1133">Transmembrane helix</keyword>
<protein>
    <submittedName>
        <fullName evidence="3">Uncharacterized protein</fullName>
    </submittedName>
</protein>
<feature type="transmembrane region" description="Helical" evidence="2">
    <location>
        <begin position="20"/>
        <end position="39"/>
    </location>
</feature>
<dbReference type="Proteomes" id="UP000077521">
    <property type="component" value="Unassembled WGS sequence"/>
</dbReference>
<feature type="compositionally biased region" description="Low complexity" evidence="1">
    <location>
        <begin position="53"/>
        <end position="63"/>
    </location>
</feature>
<proteinExistence type="predicted"/>
<evidence type="ECO:0000313" key="4">
    <source>
        <dbReference type="Proteomes" id="UP000077521"/>
    </source>
</evidence>
<feature type="region of interest" description="Disordered" evidence="1">
    <location>
        <begin position="53"/>
        <end position="84"/>
    </location>
</feature>
<keyword evidence="4" id="KW-1185">Reference proteome</keyword>
<dbReference type="AlphaFoldDB" id="A0A177TDY3"/>
<name>A0A177TDY3_9BASI</name>